<reference evidence="8" key="1">
    <citation type="submission" date="2016-10" db="EMBL/GenBank/DDBJ databases">
        <authorList>
            <person name="Varghese N."/>
            <person name="Submissions S."/>
        </authorList>
    </citation>
    <scope>NUCLEOTIDE SEQUENCE [LARGE SCALE GENOMIC DNA]</scope>
    <source>
        <strain evidence="8">JCM 21621</strain>
    </source>
</reference>
<dbReference type="SUPFAM" id="SSF55073">
    <property type="entry name" value="Nucleotide cyclase"/>
    <property type="match status" value="1"/>
</dbReference>
<gene>
    <name evidence="7" type="ORF">SAMN05216193_102129</name>
</gene>
<dbReference type="InterPro" id="IPR000160">
    <property type="entry name" value="GGDEF_dom"/>
</dbReference>
<dbReference type="Pfam" id="PF05230">
    <property type="entry name" value="MASE2"/>
    <property type="match status" value="1"/>
</dbReference>
<evidence type="ECO:0000256" key="2">
    <source>
        <dbReference type="ARBA" id="ARBA00004533"/>
    </source>
</evidence>
<dbReference type="EC" id="2.7.7.65" evidence="3"/>
<evidence type="ECO:0000259" key="6">
    <source>
        <dbReference type="PROSITE" id="PS50887"/>
    </source>
</evidence>
<comment type="cofactor">
    <cofactor evidence="1">
        <name>Mg(2+)</name>
        <dbReference type="ChEBI" id="CHEBI:18420"/>
    </cofactor>
</comment>
<keyword evidence="5" id="KW-0472">Membrane</keyword>
<keyword evidence="5" id="KW-0812">Transmembrane</keyword>
<dbReference type="PANTHER" id="PTHR45138:SF9">
    <property type="entry name" value="DIGUANYLATE CYCLASE DGCM-RELATED"/>
    <property type="match status" value="1"/>
</dbReference>
<dbReference type="NCBIfam" id="TIGR00254">
    <property type="entry name" value="GGDEF"/>
    <property type="match status" value="1"/>
</dbReference>
<dbReference type="Proteomes" id="UP000242957">
    <property type="component" value="Unassembled WGS sequence"/>
</dbReference>
<dbReference type="PANTHER" id="PTHR45138">
    <property type="entry name" value="REGULATORY COMPONENTS OF SENSORY TRANSDUCTION SYSTEM"/>
    <property type="match status" value="1"/>
</dbReference>
<dbReference type="GO" id="GO:0005886">
    <property type="term" value="C:plasma membrane"/>
    <property type="evidence" value="ECO:0007669"/>
    <property type="project" value="UniProtKB-SubCell"/>
</dbReference>
<evidence type="ECO:0000313" key="7">
    <source>
        <dbReference type="EMBL" id="SDN29712.1"/>
    </source>
</evidence>
<feature type="transmembrane region" description="Helical" evidence="5">
    <location>
        <begin position="41"/>
        <end position="62"/>
    </location>
</feature>
<name>A0A1H0A7I6_9PSED</name>
<keyword evidence="5" id="KW-1133">Transmembrane helix</keyword>
<dbReference type="CDD" id="cd01949">
    <property type="entry name" value="GGDEF"/>
    <property type="match status" value="1"/>
</dbReference>
<dbReference type="InterPro" id="IPR043128">
    <property type="entry name" value="Rev_trsase/Diguanyl_cyclase"/>
</dbReference>
<feature type="transmembrane region" description="Helical" evidence="5">
    <location>
        <begin position="82"/>
        <end position="104"/>
    </location>
</feature>
<dbReference type="AlphaFoldDB" id="A0A1H0A7I6"/>
<evidence type="ECO:0000256" key="4">
    <source>
        <dbReference type="ARBA" id="ARBA00034247"/>
    </source>
</evidence>
<keyword evidence="8" id="KW-1185">Reference proteome</keyword>
<dbReference type="FunFam" id="3.30.70.270:FF:000001">
    <property type="entry name" value="Diguanylate cyclase domain protein"/>
    <property type="match status" value="1"/>
</dbReference>
<proteinExistence type="predicted"/>
<feature type="transmembrane region" description="Helical" evidence="5">
    <location>
        <begin position="116"/>
        <end position="135"/>
    </location>
</feature>
<feature type="transmembrane region" description="Helical" evidence="5">
    <location>
        <begin position="147"/>
        <end position="167"/>
    </location>
</feature>
<dbReference type="EMBL" id="FNIJ01000002">
    <property type="protein sequence ID" value="SDN29712.1"/>
    <property type="molecule type" value="Genomic_DNA"/>
</dbReference>
<dbReference type="SMART" id="SM00267">
    <property type="entry name" value="GGDEF"/>
    <property type="match status" value="1"/>
</dbReference>
<dbReference type="RefSeq" id="WP_084309900.1">
    <property type="nucleotide sequence ID" value="NZ_FNIJ01000002.1"/>
</dbReference>
<dbReference type="STRING" id="198616.SAMN05216193_102129"/>
<evidence type="ECO:0000256" key="3">
    <source>
        <dbReference type="ARBA" id="ARBA00012528"/>
    </source>
</evidence>
<evidence type="ECO:0000313" key="8">
    <source>
        <dbReference type="Proteomes" id="UP000242957"/>
    </source>
</evidence>
<comment type="catalytic activity">
    <reaction evidence="4">
        <text>2 GTP = 3',3'-c-di-GMP + 2 diphosphate</text>
        <dbReference type="Rhea" id="RHEA:24898"/>
        <dbReference type="ChEBI" id="CHEBI:33019"/>
        <dbReference type="ChEBI" id="CHEBI:37565"/>
        <dbReference type="ChEBI" id="CHEBI:58805"/>
        <dbReference type="EC" id="2.7.7.65"/>
    </reaction>
</comment>
<accession>A0A1H0A7I6</accession>
<dbReference type="GO" id="GO:1902201">
    <property type="term" value="P:negative regulation of bacterial-type flagellum-dependent cell motility"/>
    <property type="evidence" value="ECO:0007669"/>
    <property type="project" value="TreeGrafter"/>
</dbReference>
<dbReference type="OrthoDB" id="9812260at2"/>
<dbReference type="Gene3D" id="3.30.70.270">
    <property type="match status" value="1"/>
</dbReference>
<dbReference type="InterPro" id="IPR007894">
    <property type="entry name" value="MASE2"/>
</dbReference>
<dbReference type="PROSITE" id="PS50887">
    <property type="entry name" value="GGDEF"/>
    <property type="match status" value="1"/>
</dbReference>
<dbReference type="InterPro" id="IPR050469">
    <property type="entry name" value="Diguanylate_Cyclase"/>
</dbReference>
<dbReference type="InterPro" id="IPR029787">
    <property type="entry name" value="Nucleotide_cyclase"/>
</dbReference>
<organism evidence="7 8">
    <name type="scientific">Pseudomonas jinjuensis</name>
    <dbReference type="NCBI Taxonomy" id="198616"/>
    <lineage>
        <taxon>Bacteria</taxon>
        <taxon>Pseudomonadati</taxon>
        <taxon>Pseudomonadota</taxon>
        <taxon>Gammaproteobacteria</taxon>
        <taxon>Pseudomonadales</taxon>
        <taxon>Pseudomonadaceae</taxon>
        <taxon>Pseudomonas</taxon>
    </lineage>
</organism>
<protein>
    <recommendedName>
        <fullName evidence="3">diguanylate cyclase</fullName>
        <ecNumber evidence="3">2.7.7.65</ecNumber>
    </recommendedName>
</protein>
<dbReference type="GO" id="GO:0052621">
    <property type="term" value="F:diguanylate cyclase activity"/>
    <property type="evidence" value="ECO:0007669"/>
    <property type="project" value="UniProtKB-EC"/>
</dbReference>
<sequence>MEIREGKGLSFAKRIYLPRTLGLGIGFFCVLAAIQPLQRPAWVWALLIFNGFVWPHLAFQLARRSATPFGTERRNLLVDSVFGGFWAGAMQFNPLPTVTVLSMMAMNNIAAGGQRFFWQGCLAQTGGMLLALIAFPAAFNQDITPLQVYACLPMLILYPLIIGWVSYRLAFQLHEHKQALRLVSRTDSLTGLLNHASWMAQLDAEFERCRQQHRRATVALIDIDHFKTINDTYGHVIGDLVLTRLGHILDSSLRETDSAGRYGGDEFCVILPDTSETIAADIMERLRQAFARARYELEPGLEVSLSIGIASYSPYQPDACAWLKDADRALYAAKSGGRNQVSAAFDGGERRSGAH</sequence>
<feature type="transmembrane region" description="Helical" evidence="5">
    <location>
        <begin position="15"/>
        <end position="34"/>
    </location>
</feature>
<evidence type="ECO:0000256" key="5">
    <source>
        <dbReference type="SAM" id="Phobius"/>
    </source>
</evidence>
<dbReference type="Pfam" id="PF00990">
    <property type="entry name" value="GGDEF"/>
    <property type="match status" value="1"/>
</dbReference>
<evidence type="ECO:0000256" key="1">
    <source>
        <dbReference type="ARBA" id="ARBA00001946"/>
    </source>
</evidence>
<dbReference type="GO" id="GO:0043709">
    <property type="term" value="P:cell adhesion involved in single-species biofilm formation"/>
    <property type="evidence" value="ECO:0007669"/>
    <property type="project" value="TreeGrafter"/>
</dbReference>
<feature type="domain" description="GGDEF" evidence="6">
    <location>
        <begin position="214"/>
        <end position="346"/>
    </location>
</feature>
<comment type="subcellular location">
    <subcellularLocation>
        <location evidence="2">Cell inner membrane</location>
    </subcellularLocation>
</comment>